<name>A0A059FLF2_9PROT</name>
<keyword evidence="2" id="KW-1185">Reference proteome</keyword>
<dbReference type="EMBL" id="ARYJ01000001">
    <property type="protein sequence ID" value="KCZ91437.1"/>
    <property type="molecule type" value="Genomic_DNA"/>
</dbReference>
<evidence type="ECO:0000313" key="2">
    <source>
        <dbReference type="Proteomes" id="UP000024816"/>
    </source>
</evidence>
<proteinExistence type="predicted"/>
<sequence length="64" mass="7105">MFLGAWLQQDGVAKVLDKFSPRVIPGRAAVWGSISERCLGRVTRMTYLLLLSEMGTRMAVGHRA</sequence>
<protein>
    <submittedName>
        <fullName evidence="1">Uncharacterized protein</fullName>
    </submittedName>
</protein>
<evidence type="ECO:0000313" key="1">
    <source>
        <dbReference type="EMBL" id="KCZ91437.1"/>
    </source>
</evidence>
<accession>A0A059FLF2</accession>
<organism evidence="1 2">
    <name type="scientific">Hyphomonas jannaschiana VP2</name>
    <dbReference type="NCBI Taxonomy" id="1280952"/>
    <lineage>
        <taxon>Bacteria</taxon>
        <taxon>Pseudomonadati</taxon>
        <taxon>Pseudomonadota</taxon>
        <taxon>Alphaproteobacteria</taxon>
        <taxon>Hyphomonadales</taxon>
        <taxon>Hyphomonadaceae</taxon>
        <taxon>Hyphomonas</taxon>
    </lineage>
</organism>
<reference evidence="1 2" key="1">
    <citation type="journal article" date="2014" name="Antonie Van Leeuwenhoek">
        <title>Hyphomonas beringensis sp. nov. and Hyphomonas chukchiensis sp. nov., isolated from surface seawater of the Bering Sea and Chukchi Sea.</title>
        <authorList>
            <person name="Li C."/>
            <person name="Lai Q."/>
            <person name="Li G."/>
            <person name="Dong C."/>
            <person name="Wang J."/>
            <person name="Liao Y."/>
            <person name="Shao Z."/>
        </authorList>
    </citation>
    <scope>NUCLEOTIDE SEQUENCE [LARGE SCALE GENOMIC DNA]</scope>
    <source>
        <strain evidence="1 2">VP2</strain>
    </source>
</reference>
<dbReference type="AlphaFoldDB" id="A0A059FLF2"/>
<dbReference type="Proteomes" id="UP000024816">
    <property type="component" value="Unassembled WGS sequence"/>
</dbReference>
<comment type="caution">
    <text evidence="1">The sequence shown here is derived from an EMBL/GenBank/DDBJ whole genome shotgun (WGS) entry which is preliminary data.</text>
</comment>
<gene>
    <name evidence="1" type="ORF">HJA_02825</name>
</gene>